<dbReference type="CDD" id="cd00139">
    <property type="entry name" value="PIPKc"/>
    <property type="match status" value="1"/>
</dbReference>
<evidence type="ECO:0000259" key="3">
    <source>
        <dbReference type="PROSITE" id="PS51455"/>
    </source>
</evidence>
<keyword evidence="1" id="KW-0067">ATP-binding</keyword>
<dbReference type="GO" id="GO:0046854">
    <property type="term" value="P:phosphatidylinositol phosphate biosynthetic process"/>
    <property type="evidence" value="ECO:0007669"/>
    <property type="project" value="TreeGrafter"/>
</dbReference>
<evidence type="ECO:0000313" key="6">
    <source>
        <dbReference type="Proteomes" id="UP000570595"/>
    </source>
</evidence>
<dbReference type="GO" id="GO:0016308">
    <property type="term" value="F:1-phosphatidylinositol-4-phosphate 5-kinase activity"/>
    <property type="evidence" value="ECO:0007669"/>
    <property type="project" value="TreeGrafter"/>
</dbReference>
<keyword evidence="1" id="KW-0808">Transferase</keyword>
<dbReference type="AlphaFoldDB" id="A0A7J6LEJ1"/>
<feature type="domain" description="PIPK" evidence="3">
    <location>
        <begin position="202"/>
        <end position="595"/>
    </location>
</feature>
<sequence length="629" mass="69998">MTRKDTPQAPATGARDGRCSGPDEAFRNALEVGHFAMWLRRSTTDSNSIEKSLKMGNLMEKILALGSASSEVPFTAAKKREMLHEVRHETASAGIIDATESKPPVEEMKAAAWGKIEPLWRQFEADGGRNFVSSDTVSTQASESDLPSEEVRENITNAPMTHKSRPKHLSRAKSVGVDSANYALAYAMMVGIEATIRAGQQMDPAWPSEGRPDEPNPMRIDNVMAAVRRSYLLPPSGTRLSPAHISKPNRLVFEEAAPEIFQYVCTRERLLAQRARRRLMNGIDGSPFSGISARGFSLIEFVTNSKSGEFFFFSHDGKFMLKTISDEEAETLLLMLRDYAHHVTSHRSLLTRMLGLYRLHIGDRYRRWFFVSTSVFDTGSLGLHAQYDLKGSTSKNRKAGDTETVKKDLNWSEAGMKLHVPDECKDILITTHKADVEFLAQHGVTDYSVLVGVHDTESSDAGVHTKGVKLLRKTALKKLLPMLRLVNASGRSSTNNSLSSSSWRTLRSELTSSTMRQHVGNGWVWRGVHGPLSSTSPPFRRHKYFIGIIDYLVPWSLKKRSERVLNACLCQGQSSSCQSPQVYASRQHVFFADKMVGPHDHLPTGDSSVEKSEVRVEEVAVDDAPNHTN</sequence>
<evidence type="ECO:0000313" key="4">
    <source>
        <dbReference type="EMBL" id="KAF4657668.1"/>
    </source>
</evidence>
<dbReference type="SUPFAM" id="SSF56104">
    <property type="entry name" value="SAICAR synthase-like"/>
    <property type="match status" value="1"/>
</dbReference>
<dbReference type="PROSITE" id="PS51455">
    <property type="entry name" value="PIPK"/>
    <property type="match status" value="1"/>
</dbReference>
<name>A0A7J6LEJ1_PEROL</name>
<dbReference type="EMBL" id="JABAHT010000343">
    <property type="protein sequence ID" value="KAF4657668.1"/>
    <property type="molecule type" value="Genomic_DNA"/>
</dbReference>
<evidence type="ECO:0000313" key="5">
    <source>
        <dbReference type="EMBL" id="KAF4661359.1"/>
    </source>
</evidence>
<dbReference type="Gene3D" id="3.30.810.10">
    <property type="entry name" value="2-Layer Sandwich"/>
    <property type="match status" value="1"/>
</dbReference>
<dbReference type="PANTHER" id="PTHR23086:SF8">
    <property type="entry name" value="PHOSPHATIDYLINOSITOL 5-PHOSPHATE 4-KINASE, ISOFORM A"/>
    <property type="match status" value="1"/>
</dbReference>
<evidence type="ECO:0000313" key="7">
    <source>
        <dbReference type="Proteomes" id="UP000572268"/>
    </source>
</evidence>
<accession>A0A7J6LEJ1</accession>
<dbReference type="Proteomes" id="UP000572268">
    <property type="component" value="Unassembled WGS sequence"/>
</dbReference>
<dbReference type="InterPro" id="IPR027484">
    <property type="entry name" value="PInositol-4-P-5-kinase_N"/>
</dbReference>
<reference evidence="6 7" key="1">
    <citation type="submission" date="2020-04" db="EMBL/GenBank/DDBJ databases">
        <title>Perkinsus olseni comparative genomics.</title>
        <authorList>
            <person name="Bogema D.R."/>
        </authorList>
    </citation>
    <scope>NUCLEOTIDE SEQUENCE [LARGE SCALE GENOMIC DNA]</scope>
    <source>
        <strain evidence="4">ATCC PRA-179</strain>
        <strain evidence="5">ATCC PRA-31</strain>
    </source>
</reference>
<evidence type="ECO:0000256" key="2">
    <source>
        <dbReference type="SAM" id="MobiDB-lite"/>
    </source>
</evidence>
<gene>
    <name evidence="5" type="ORF">FOL46_005755</name>
    <name evidence="4" type="ORF">FOZ61_006129</name>
</gene>
<dbReference type="Gene3D" id="3.30.800.10">
    <property type="entry name" value="Phosphatidylinositol Phosphate Kinase II Beta"/>
    <property type="match status" value="1"/>
</dbReference>
<dbReference type="PANTHER" id="PTHR23086">
    <property type="entry name" value="PHOSPHATIDYLINOSITOL-4-PHOSPHATE 5-KINASE"/>
    <property type="match status" value="1"/>
</dbReference>
<keyword evidence="1" id="KW-0547">Nucleotide-binding</keyword>
<keyword evidence="1" id="KW-0418">Kinase</keyword>
<dbReference type="OrthoDB" id="2129491at2759"/>
<dbReference type="InterPro" id="IPR023610">
    <property type="entry name" value="PInositol-4/5-P-5/4-kinase"/>
</dbReference>
<dbReference type="Pfam" id="PF01504">
    <property type="entry name" value="PIP5K"/>
    <property type="match status" value="1"/>
</dbReference>
<comment type="caution">
    <text evidence="4">The sequence shown here is derived from an EMBL/GenBank/DDBJ whole genome shotgun (WGS) entry which is preliminary data.</text>
</comment>
<protein>
    <recommendedName>
        <fullName evidence="3">PIPK domain-containing protein</fullName>
    </recommendedName>
</protein>
<organism evidence="4 6">
    <name type="scientific">Perkinsus olseni</name>
    <name type="common">Perkinsus atlanticus</name>
    <dbReference type="NCBI Taxonomy" id="32597"/>
    <lineage>
        <taxon>Eukaryota</taxon>
        <taxon>Sar</taxon>
        <taxon>Alveolata</taxon>
        <taxon>Perkinsozoa</taxon>
        <taxon>Perkinsea</taxon>
        <taxon>Perkinsida</taxon>
        <taxon>Perkinsidae</taxon>
        <taxon>Perkinsus</taxon>
    </lineage>
</organism>
<dbReference type="Proteomes" id="UP000570595">
    <property type="component" value="Unassembled WGS sequence"/>
</dbReference>
<proteinExistence type="predicted"/>
<dbReference type="InterPro" id="IPR027483">
    <property type="entry name" value="PInositol-4-P-4/5-kinase_C_sf"/>
</dbReference>
<dbReference type="EMBL" id="JABANN010000356">
    <property type="protein sequence ID" value="KAF4661359.1"/>
    <property type="molecule type" value="Genomic_DNA"/>
</dbReference>
<evidence type="ECO:0000256" key="1">
    <source>
        <dbReference type="PROSITE-ProRule" id="PRU00781"/>
    </source>
</evidence>
<dbReference type="GO" id="GO:0005524">
    <property type="term" value="F:ATP binding"/>
    <property type="evidence" value="ECO:0007669"/>
    <property type="project" value="UniProtKB-UniRule"/>
</dbReference>
<feature type="region of interest" description="Disordered" evidence="2">
    <location>
        <begin position="1"/>
        <end position="22"/>
    </location>
</feature>
<dbReference type="SMART" id="SM00330">
    <property type="entry name" value="PIPKc"/>
    <property type="match status" value="1"/>
</dbReference>
<dbReference type="InterPro" id="IPR002498">
    <property type="entry name" value="PInositol-4-P-4/5-kinase_core"/>
</dbReference>
<dbReference type="GO" id="GO:0005886">
    <property type="term" value="C:plasma membrane"/>
    <property type="evidence" value="ECO:0007669"/>
    <property type="project" value="TreeGrafter"/>
</dbReference>